<dbReference type="AlphaFoldDB" id="A0A182S5R6"/>
<evidence type="ECO:0000313" key="2">
    <source>
        <dbReference type="Proteomes" id="UP000075901"/>
    </source>
</evidence>
<evidence type="ECO:0000313" key="1">
    <source>
        <dbReference type="EnsemblMetazoa" id="AMAM000189-PA"/>
    </source>
</evidence>
<protein>
    <recommendedName>
        <fullName evidence="3">Ig-like domain-containing protein</fullName>
    </recommendedName>
</protein>
<dbReference type="PANTHER" id="PTHR45889">
    <property type="entry name" value="IG-LIKE DOMAIN-CONTAINING PROTEIN"/>
    <property type="match status" value="1"/>
</dbReference>
<reference evidence="1" key="2">
    <citation type="submission" date="2020-05" db="UniProtKB">
        <authorList>
            <consortium name="EnsemblMetazoa"/>
        </authorList>
    </citation>
    <scope>IDENTIFICATION</scope>
    <source>
        <strain evidence="1">maculatus3</strain>
    </source>
</reference>
<keyword evidence="2" id="KW-1185">Reference proteome</keyword>
<organism evidence="1 2">
    <name type="scientific">Anopheles maculatus</name>
    <dbReference type="NCBI Taxonomy" id="74869"/>
    <lineage>
        <taxon>Eukaryota</taxon>
        <taxon>Metazoa</taxon>
        <taxon>Ecdysozoa</taxon>
        <taxon>Arthropoda</taxon>
        <taxon>Hexapoda</taxon>
        <taxon>Insecta</taxon>
        <taxon>Pterygota</taxon>
        <taxon>Neoptera</taxon>
        <taxon>Endopterygota</taxon>
        <taxon>Diptera</taxon>
        <taxon>Nematocera</taxon>
        <taxon>Culicoidea</taxon>
        <taxon>Culicidae</taxon>
        <taxon>Anophelinae</taxon>
        <taxon>Anopheles</taxon>
        <taxon>Anopheles maculatus group</taxon>
    </lineage>
</organism>
<sequence length="146" mass="15605">MDGHVYTCQSTNEMLQRSINVAVNLPVLYEPQFSPPAETTVSGVEGAPLTVALVATGNPASIAYTWTRDSGQRIGSSGKVDAHNRPFILLQPAARLTSISQHYPICHRMSFACVSADCITTSIGIAAHSSSFGFIRPNSLIQALQT</sequence>
<dbReference type="PANTHER" id="PTHR45889:SF8">
    <property type="entry name" value="IG-LIKE DOMAIN-CONTAINING PROTEIN"/>
    <property type="match status" value="1"/>
</dbReference>
<dbReference type="SUPFAM" id="SSF48726">
    <property type="entry name" value="Immunoglobulin"/>
    <property type="match status" value="1"/>
</dbReference>
<dbReference type="VEuPathDB" id="VectorBase:AMAM000189"/>
<name>A0A182S5R6_9DIPT</name>
<reference evidence="2" key="1">
    <citation type="submission" date="2013-09" db="EMBL/GenBank/DDBJ databases">
        <title>The Genome Sequence of Anopheles maculatus species B.</title>
        <authorList>
            <consortium name="The Broad Institute Genomics Platform"/>
            <person name="Neafsey D.E."/>
            <person name="Besansky N."/>
            <person name="Howell P."/>
            <person name="Walton C."/>
            <person name="Young S.K."/>
            <person name="Zeng Q."/>
            <person name="Gargeya S."/>
            <person name="Fitzgerald M."/>
            <person name="Haas B."/>
            <person name="Abouelleil A."/>
            <person name="Allen A.W."/>
            <person name="Alvarado L."/>
            <person name="Arachchi H.M."/>
            <person name="Berlin A.M."/>
            <person name="Chapman S.B."/>
            <person name="Gainer-Dewar J."/>
            <person name="Goldberg J."/>
            <person name="Griggs A."/>
            <person name="Gujja S."/>
            <person name="Hansen M."/>
            <person name="Howarth C."/>
            <person name="Imamovic A."/>
            <person name="Ireland A."/>
            <person name="Larimer J."/>
            <person name="McCowan C."/>
            <person name="Murphy C."/>
            <person name="Pearson M."/>
            <person name="Poon T.W."/>
            <person name="Priest M."/>
            <person name="Roberts A."/>
            <person name="Saif S."/>
            <person name="Shea T."/>
            <person name="Sisk P."/>
            <person name="Sykes S."/>
            <person name="Wortman J."/>
            <person name="Nusbaum C."/>
            <person name="Birren B."/>
        </authorList>
    </citation>
    <scope>NUCLEOTIDE SEQUENCE [LARGE SCALE GENOMIC DNA]</scope>
    <source>
        <strain evidence="2">maculatus3</strain>
    </source>
</reference>
<evidence type="ECO:0008006" key="3">
    <source>
        <dbReference type="Google" id="ProtNLM"/>
    </source>
</evidence>
<accession>A0A182S5R6</accession>
<proteinExistence type="predicted"/>
<dbReference type="EnsemblMetazoa" id="AMAM000189-RA">
    <property type="protein sequence ID" value="AMAM000189-PA"/>
    <property type="gene ID" value="AMAM000189"/>
</dbReference>
<dbReference type="Proteomes" id="UP000075901">
    <property type="component" value="Unassembled WGS sequence"/>
</dbReference>
<dbReference type="InterPro" id="IPR036179">
    <property type="entry name" value="Ig-like_dom_sf"/>
</dbReference>